<comment type="similarity">
    <text evidence="2">Belongs to the CobB/CobQ family. GatD subfamily.</text>
</comment>
<gene>
    <name evidence="2" type="primary">gatD</name>
    <name evidence="4" type="ORF">FC87_GL000082</name>
</gene>
<keyword evidence="1 2" id="KW-0315">Glutamine amidotransferase</keyword>
<feature type="active site" evidence="2">
    <location>
        <position position="194"/>
    </location>
</feature>
<evidence type="ECO:0000256" key="2">
    <source>
        <dbReference type="HAMAP-Rule" id="MF_02213"/>
    </source>
</evidence>
<dbReference type="EC" id="6.3.5.13" evidence="2"/>
<name>A0A0R2CXD0_9LACO</name>
<protein>
    <recommendedName>
        <fullName evidence="2">Lipid II isoglutaminyl synthase (glutamine-hydrolyzing) subunit GatD</fullName>
        <ecNumber evidence="2">6.3.5.13</ecNumber>
    </recommendedName>
    <alternativeName>
        <fullName evidence="2">Lipid II isoglutaminyl synthase glutaminase subunit</fullName>
        <ecNumber evidence="2">3.5.1.2</ecNumber>
    </alternativeName>
</protein>
<dbReference type="Gene3D" id="3.40.50.880">
    <property type="match status" value="1"/>
</dbReference>
<comment type="catalytic activity">
    <reaction evidence="2">
        <text>beta-D-GlcNAc-(1-&gt;4)-Mur2Ac(oyl-L-Ala-gamma-D-Glu-L-Lys-D-Ala-D-Ala)-di-trans,octa-cis-undecaprenyl diphosphate + L-glutamine + ATP + H2O = beta-D-GlcNAc-(1-&gt;4)-Mur2Ac(oyl-L-Ala-D-isoglutaminyl-L-Lys-D-Ala-D-Ala)-di-trans,octa-cis-undecaprenyl diphosphate + L-glutamate + ADP + phosphate + H(+)</text>
        <dbReference type="Rhea" id="RHEA:57928"/>
        <dbReference type="ChEBI" id="CHEBI:15377"/>
        <dbReference type="ChEBI" id="CHEBI:15378"/>
        <dbReference type="ChEBI" id="CHEBI:29985"/>
        <dbReference type="ChEBI" id="CHEBI:30616"/>
        <dbReference type="ChEBI" id="CHEBI:43474"/>
        <dbReference type="ChEBI" id="CHEBI:58359"/>
        <dbReference type="ChEBI" id="CHEBI:60033"/>
        <dbReference type="ChEBI" id="CHEBI:62233"/>
        <dbReference type="ChEBI" id="CHEBI:456216"/>
        <dbReference type="EC" id="6.3.5.13"/>
    </reaction>
</comment>
<reference evidence="4 5" key="1">
    <citation type="journal article" date="2015" name="Genome Announc.">
        <title>Expanding the biotechnology potential of lactobacilli through comparative genomics of 213 strains and associated genera.</title>
        <authorList>
            <person name="Sun Z."/>
            <person name="Harris H.M."/>
            <person name="McCann A."/>
            <person name="Guo C."/>
            <person name="Argimon S."/>
            <person name="Zhang W."/>
            <person name="Yang X."/>
            <person name="Jeffery I.B."/>
            <person name="Cooney J.C."/>
            <person name="Kagawa T.F."/>
            <person name="Liu W."/>
            <person name="Song Y."/>
            <person name="Salvetti E."/>
            <person name="Wrobel A."/>
            <person name="Rasinkangas P."/>
            <person name="Parkhill J."/>
            <person name="Rea M.C."/>
            <person name="O'Sullivan O."/>
            <person name="Ritari J."/>
            <person name="Douillard F.P."/>
            <person name="Paul Ross R."/>
            <person name="Yang R."/>
            <person name="Briner A.E."/>
            <person name="Felis G.E."/>
            <person name="de Vos W.M."/>
            <person name="Barrangou R."/>
            <person name="Klaenhammer T.R."/>
            <person name="Caufield P.W."/>
            <person name="Cui Y."/>
            <person name="Zhang H."/>
            <person name="O'Toole P.W."/>
        </authorList>
    </citation>
    <scope>NUCLEOTIDE SEQUENCE [LARGE SCALE GENOMIC DNA]</scope>
    <source>
        <strain evidence="4 5">DSM 22689</strain>
    </source>
</reference>
<accession>A0A0R2CXD0</accession>
<evidence type="ECO:0000313" key="4">
    <source>
        <dbReference type="EMBL" id="KRM92470.1"/>
    </source>
</evidence>
<dbReference type="PATRIC" id="fig|1423745.4.peg.87"/>
<dbReference type="InterPro" id="IPR033949">
    <property type="entry name" value="CobQ_GATase1"/>
</dbReference>
<dbReference type="PROSITE" id="PS51274">
    <property type="entry name" value="GATASE_COBBQ"/>
    <property type="match status" value="1"/>
</dbReference>
<keyword evidence="2" id="KW-0133">Cell shape</keyword>
<evidence type="ECO:0000259" key="3">
    <source>
        <dbReference type="Pfam" id="PF07685"/>
    </source>
</evidence>
<keyword evidence="2" id="KW-0573">Peptidoglycan synthesis</keyword>
<feature type="binding site" evidence="2">
    <location>
        <position position="130"/>
    </location>
    <ligand>
        <name>substrate</name>
    </ligand>
</feature>
<dbReference type="InterPro" id="IPR011698">
    <property type="entry name" value="GATase_3"/>
</dbReference>
<comment type="function">
    <text evidence="2">The lipid II isoglutaminyl synthase complex catalyzes the formation of alpha-D-isoglutamine in the cell wall lipid II stem peptide. The GatD subunit catalyzes the hydrolysis of glutamine to glutamate and ammonia. The resulting ammonia molecule is channeled to the active site of MurT.</text>
</comment>
<feature type="active site" description="Nucleophile" evidence="2">
    <location>
        <position position="95"/>
    </location>
</feature>
<dbReference type="GO" id="GO:0140282">
    <property type="term" value="F:carbon-nitrogen ligase activity on lipid II"/>
    <property type="evidence" value="ECO:0007669"/>
    <property type="project" value="UniProtKB-UniRule"/>
</dbReference>
<feature type="domain" description="CobB/CobQ-like glutamine amidotransferase" evidence="3">
    <location>
        <begin position="6"/>
        <end position="201"/>
    </location>
</feature>
<dbReference type="RefSeq" id="WP_009166506.1">
    <property type="nucleotide sequence ID" value="NZ_AYZI01000001.1"/>
</dbReference>
<dbReference type="Proteomes" id="UP000051586">
    <property type="component" value="Unassembled WGS sequence"/>
</dbReference>
<keyword evidence="2" id="KW-0436">Ligase</keyword>
<dbReference type="PANTHER" id="PTHR21343">
    <property type="entry name" value="DETHIOBIOTIN SYNTHETASE"/>
    <property type="match status" value="1"/>
</dbReference>
<dbReference type="STRING" id="1423745.GCA_001311215_00559"/>
<dbReference type="GO" id="GO:0009252">
    <property type="term" value="P:peptidoglycan biosynthetic process"/>
    <property type="evidence" value="ECO:0007669"/>
    <property type="project" value="UniProtKB-UniRule"/>
</dbReference>
<comment type="catalytic activity">
    <reaction evidence="2">
        <text>L-glutamine + H2O = L-glutamate + NH4(+)</text>
        <dbReference type="Rhea" id="RHEA:15889"/>
        <dbReference type="ChEBI" id="CHEBI:15377"/>
        <dbReference type="ChEBI" id="CHEBI:28938"/>
        <dbReference type="ChEBI" id="CHEBI:29985"/>
        <dbReference type="ChEBI" id="CHEBI:58359"/>
        <dbReference type="EC" id="3.5.1.2"/>
    </reaction>
</comment>
<comment type="caution">
    <text evidence="4">The sequence shown here is derived from an EMBL/GenBank/DDBJ whole genome shotgun (WGS) entry which is preliminary data.</text>
</comment>
<dbReference type="CDD" id="cd01750">
    <property type="entry name" value="GATase1_CobQ"/>
    <property type="match status" value="1"/>
</dbReference>
<organism evidence="4 5">
    <name type="scientific">Fructilactobacillus florum DSM 22689 = JCM 16035</name>
    <dbReference type="NCBI Taxonomy" id="1423745"/>
    <lineage>
        <taxon>Bacteria</taxon>
        <taxon>Bacillati</taxon>
        <taxon>Bacillota</taxon>
        <taxon>Bacilli</taxon>
        <taxon>Lactobacillales</taxon>
        <taxon>Lactobacillaceae</taxon>
        <taxon>Fructilactobacillus</taxon>
    </lineage>
</organism>
<dbReference type="UniPathway" id="UPA00219"/>
<dbReference type="GO" id="GO:0004359">
    <property type="term" value="F:glutaminase activity"/>
    <property type="evidence" value="ECO:0007669"/>
    <property type="project" value="UniProtKB-UniRule"/>
</dbReference>
<keyword evidence="2" id="KW-0378">Hydrolase</keyword>
<comment type="subunit">
    <text evidence="2">Forms a heterodimer with MurT.</text>
</comment>
<dbReference type="GO" id="GO:0009236">
    <property type="term" value="P:cobalamin biosynthetic process"/>
    <property type="evidence" value="ECO:0007669"/>
    <property type="project" value="InterPro"/>
</dbReference>
<dbReference type="AlphaFoldDB" id="A0A0R2CXD0"/>
<keyword evidence="2" id="KW-0961">Cell wall biogenesis/degradation</keyword>
<dbReference type="Pfam" id="PF07685">
    <property type="entry name" value="GATase_3"/>
    <property type="match status" value="1"/>
</dbReference>
<dbReference type="InterPro" id="IPR043702">
    <property type="entry name" value="Lipid_II_synth_GatD"/>
</dbReference>
<dbReference type="EMBL" id="AYZI01000001">
    <property type="protein sequence ID" value="KRM92470.1"/>
    <property type="molecule type" value="Genomic_DNA"/>
</dbReference>
<evidence type="ECO:0000256" key="1">
    <source>
        <dbReference type="ARBA" id="ARBA00022962"/>
    </source>
</evidence>
<dbReference type="GO" id="GO:0008360">
    <property type="term" value="P:regulation of cell shape"/>
    <property type="evidence" value="ECO:0007669"/>
    <property type="project" value="UniProtKB-KW"/>
</dbReference>
<proteinExistence type="inferred from homology"/>
<dbReference type="GO" id="GO:0071555">
    <property type="term" value="P:cell wall organization"/>
    <property type="evidence" value="ECO:0007669"/>
    <property type="project" value="UniProtKB-KW"/>
</dbReference>
<dbReference type="EC" id="3.5.1.2" evidence="2"/>
<dbReference type="PANTHER" id="PTHR21343:SF9">
    <property type="entry name" value="LIPID II ISOGLUTAMINYL SYNTHASE (GLUTAMINE-HYDROLYZING) SUBUNIT GATD"/>
    <property type="match status" value="1"/>
</dbReference>
<dbReference type="SUPFAM" id="SSF52317">
    <property type="entry name" value="Class I glutamine amidotransferase-like"/>
    <property type="match status" value="1"/>
</dbReference>
<dbReference type="InterPro" id="IPR029062">
    <property type="entry name" value="Class_I_gatase-like"/>
</dbReference>
<sequence>MSFSIRVAHLYGDLMNTYGDIGNILVLQFYAKQIGVTVTSKVVSLEEDFQADAYDFAVFGGGQDFEQSIVAKDLQTKKKELIKFIEQNKPLVAVCGGYQMLGKYYVDAEGRKLPGISAMNHYTEQQHEHRFIGDILIKNAATGQEYHGFENHQGVTYLGENEHPLGKVLKGYGNNGTDGTEGAVYKNTTGTYFHGPIMARNGNFAVHMMFQALETKYPDTDFTEMKNQVQISGY</sequence>
<dbReference type="HAMAP" id="MF_02213">
    <property type="entry name" value="Lipid_II_synth_GatD"/>
    <property type="match status" value="1"/>
</dbReference>
<evidence type="ECO:0000313" key="5">
    <source>
        <dbReference type="Proteomes" id="UP000051586"/>
    </source>
</evidence>
<comment type="pathway">
    <text evidence="2">Cell wall biogenesis; peptidoglycan biosynthesis.</text>
</comment>